<sequence length="208" mass="24402">MLESFRWINEPRRLNRASSHDDENQRYEESEGRKVIVEAKQEDRQPDRDFHIQELRKTYELPEHTGRCKSRGLVRDFTSHIESTAKFGEHRDPLFDYSALLSSPFQSHIVDNNGRKELQLTMPKLDFHSEQIKLSAKNNNLIVQSEHKSKNAKDFERPFFFQTVALPPGTQVKQLQSHMTMDGQLKIETPFAELKPDNKSVEEQKNRP</sequence>
<reference evidence="5" key="1">
    <citation type="submission" date="2021-02" db="EMBL/GenBank/DDBJ databases">
        <authorList>
            <person name="Nowell W R."/>
        </authorList>
    </citation>
    <scope>NUCLEOTIDE SEQUENCE</scope>
</reference>
<protein>
    <recommendedName>
        <fullName evidence="4">SHSP domain-containing protein</fullName>
    </recommendedName>
</protein>
<gene>
    <name evidence="5" type="ORF">UXM345_LOCUS12221</name>
</gene>
<comment type="similarity">
    <text evidence="1 2">Belongs to the small heat shock protein (HSP20) family.</text>
</comment>
<feature type="domain" description="SHSP" evidence="4">
    <location>
        <begin position="96"/>
        <end position="206"/>
    </location>
</feature>
<dbReference type="GO" id="GO:0005737">
    <property type="term" value="C:cytoplasm"/>
    <property type="evidence" value="ECO:0007669"/>
    <property type="project" value="TreeGrafter"/>
</dbReference>
<dbReference type="Gene3D" id="2.60.40.790">
    <property type="match status" value="1"/>
</dbReference>
<proteinExistence type="inferred from homology"/>
<name>A0A819JQU1_9BILA</name>
<accession>A0A819JQU1</accession>
<evidence type="ECO:0000313" key="6">
    <source>
        <dbReference type="Proteomes" id="UP000663842"/>
    </source>
</evidence>
<feature type="region of interest" description="Disordered" evidence="3">
    <location>
        <begin position="13"/>
        <end position="32"/>
    </location>
</feature>
<evidence type="ECO:0000313" key="5">
    <source>
        <dbReference type="EMBL" id="CAF3931530.1"/>
    </source>
</evidence>
<dbReference type="SUPFAM" id="SSF49764">
    <property type="entry name" value="HSP20-like chaperones"/>
    <property type="match status" value="1"/>
</dbReference>
<dbReference type="AlphaFoldDB" id="A0A819JQU1"/>
<dbReference type="InterPro" id="IPR002068">
    <property type="entry name" value="A-crystallin/Hsp20_dom"/>
</dbReference>
<dbReference type="GO" id="GO:0009408">
    <property type="term" value="P:response to heat"/>
    <property type="evidence" value="ECO:0007669"/>
    <property type="project" value="TreeGrafter"/>
</dbReference>
<dbReference type="PANTHER" id="PTHR45640">
    <property type="entry name" value="HEAT SHOCK PROTEIN HSP-12.2-RELATED"/>
    <property type="match status" value="1"/>
</dbReference>
<dbReference type="Proteomes" id="UP000663842">
    <property type="component" value="Unassembled WGS sequence"/>
</dbReference>
<dbReference type="GO" id="GO:0042026">
    <property type="term" value="P:protein refolding"/>
    <property type="evidence" value="ECO:0007669"/>
    <property type="project" value="TreeGrafter"/>
</dbReference>
<evidence type="ECO:0000259" key="4">
    <source>
        <dbReference type="PROSITE" id="PS01031"/>
    </source>
</evidence>
<dbReference type="PANTHER" id="PTHR45640:SF26">
    <property type="entry name" value="RE23625P"/>
    <property type="match status" value="1"/>
</dbReference>
<dbReference type="GO" id="GO:0005634">
    <property type="term" value="C:nucleus"/>
    <property type="evidence" value="ECO:0007669"/>
    <property type="project" value="TreeGrafter"/>
</dbReference>
<evidence type="ECO:0000256" key="1">
    <source>
        <dbReference type="PROSITE-ProRule" id="PRU00285"/>
    </source>
</evidence>
<comment type="caution">
    <text evidence="5">The sequence shown here is derived from an EMBL/GenBank/DDBJ whole genome shotgun (WGS) entry which is preliminary data.</text>
</comment>
<organism evidence="5 6">
    <name type="scientific">Rotaria magnacalcarata</name>
    <dbReference type="NCBI Taxonomy" id="392030"/>
    <lineage>
        <taxon>Eukaryota</taxon>
        <taxon>Metazoa</taxon>
        <taxon>Spiralia</taxon>
        <taxon>Gnathifera</taxon>
        <taxon>Rotifera</taxon>
        <taxon>Eurotatoria</taxon>
        <taxon>Bdelloidea</taxon>
        <taxon>Philodinida</taxon>
        <taxon>Philodinidae</taxon>
        <taxon>Rotaria</taxon>
    </lineage>
</organism>
<dbReference type="EMBL" id="CAJOBF010001261">
    <property type="protein sequence ID" value="CAF3931530.1"/>
    <property type="molecule type" value="Genomic_DNA"/>
</dbReference>
<dbReference type="InterPro" id="IPR008978">
    <property type="entry name" value="HSP20-like_chaperone"/>
</dbReference>
<dbReference type="Pfam" id="PF00011">
    <property type="entry name" value="HSP20"/>
    <property type="match status" value="1"/>
</dbReference>
<dbReference type="InterPro" id="IPR001436">
    <property type="entry name" value="Alpha-crystallin/sHSP_animal"/>
</dbReference>
<dbReference type="PROSITE" id="PS01031">
    <property type="entry name" value="SHSP"/>
    <property type="match status" value="1"/>
</dbReference>
<evidence type="ECO:0000256" key="2">
    <source>
        <dbReference type="RuleBase" id="RU003616"/>
    </source>
</evidence>
<dbReference type="GO" id="GO:0051082">
    <property type="term" value="F:unfolded protein binding"/>
    <property type="evidence" value="ECO:0007669"/>
    <property type="project" value="TreeGrafter"/>
</dbReference>
<evidence type="ECO:0000256" key="3">
    <source>
        <dbReference type="SAM" id="MobiDB-lite"/>
    </source>
</evidence>